<dbReference type="OrthoDB" id="749663at2"/>
<evidence type="ECO:0000256" key="1">
    <source>
        <dbReference type="SAM" id="SignalP"/>
    </source>
</evidence>
<sequence length="255" mass="28624">MKTICTFLICFTVTVCKAQLPAPELVTYITFENLKGQSDDYGTSIKPIGTGAFTNIADRNAMQSRMTKLKGSFRWPDGSTIDFSKRGSKSGKQGIVDVYTLTNPTSHATINLYVDPYKTDSTYYVPKGLIAVNERILEKEIAPYLKLVEEIKDSKDGYVDQKDNLSNLVAYLASNVGLTNFIDRENLAKVMTDTQAKDDVKNYLLCLYVVYKFYALGKNYPNPKIYALEQLKVSLANFQKTHSDIETGNIKINLN</sequence>
<keyword evidence="1" id="KW-0732">Signal</keyword>
<keyword evidence="3" id="KW-1185">Reference proteome</keyword>
<feature type="chain" id="PRO_5016355040" description="DUF4369 domain-containing protein" evidence="1">
    <location>
        <begin position="19"/>
        <end position="255"/>
    </location>
</feature>
<evidence type="ECO:0000313" key="3">
    <source>
        <dbReference type="Proteomes" id="UP000245379"/>
    </source>
</evidence>
<organism evidence="2 3">
    <name type="scientific">Pedobacter yonginense</name>
    <dbReference type="NCBI Taxonomy" id="651869"/>
    <lineage>
        <taxon>Bacteria</taxon>
        <taxon>Pseudomonadati</taxon>
        <taxon>Bacteroidota</taxon>
        <taxon>Sphingobacteriia</taxon>
        <taxon>Sphingobacteriales</taxon>
        <taxon>Sphingobacteriaceae</taxon>
        <taxon>Pedobacter</taxon>
    </lineage>
</organism>
<dbReference type="EMBL" id="QGNZ01000002">
    <property type="protein sequence ID" value="PWS27749.1"/>
    <property type="molecule type" value="Genomic_DNA"/>
</dbReference>
<dbReference type="RefSeq" id="WP_109925453.1">
    <property type="nucleotide sequence ID" value="NZ_QGNZ01000002.1"/>
</dbReference>
<name>A0A317EP60_9SPHI</name>
<feature type="signal peptide" evidence="1">
    <location>
        <begin position="1"/>
        <end position="18"/>
    </location>
</feature>
<evidence type="ECO:0000313" key="2">
    <source>
        <dbReference type="EMBL" id="PWS27749.1"/>
    </source>
</evidence>
<protein>
    <recommendedName>
        <fullName evidence="4">DUF4369 domain-containing protein</fullName>
    </recommendedName>
</protein>
<dbReference type="Proteomes" id="UP000245379">
    <property type="component" value="Unassembled WGS sequence"/>
</dbReference>
<accession>A0A317EP60</accession>
<dbReference type="AlphaFoldDB" id="A0A317EP60"/>
<evidence type="ECO:0008006" key="4">
    <source>
        <dbReference type="Google" id="ProtNLM"/>
    </source>
</evidence>
<reference evidence="2 3" key="1">
    <citation type="submission" date="2018-05" db="EMBL/GenBank/DDBJ databases">
        <title>Pedobacter paludis sp. nov., isolated from wetland soil.</title>
        <authorList>
            <person name="Zhang Y."/>
            <person name="Wang G."/>
        </authorList>
    </citation>
    <scope>NUCLEOTIDE SEQUENCE [LARGE SCALE GENOMIC DNA]</scope>
    <source>
        <strain evidence="2 3">KCTC22721</strain>
    </source>
</reference>
<gene>
    <name evidence="2" type="ORF">DHW03_09225</name>
</gene>
<comment type="caution">
    <text evidence="2">The sequence shown here is derived from an EMBL/GenBank/DDBJ whole genome shotgun (WGS) entry which is preliminary data.</text>
</comment>
<proteinExistence type="predicted"/>